<dbReference type="Proteomes" id="UP001178508">
    <property type="component" value="Chromosome 5"/>
</dbReference>
<dbReference type="Pfam" id="PF00612">
    <property type="entry name" value="IQ"/>
    <property type="match status" value="1"/>
</dbReference>
<gene>
    <name evidence="3" type="ORF">XNOV1_A007427</name>
</gene>
<evidence type="ECO:0000313" key="4">
    <source>
        <dbReference type="Proteomes" id="UP001178508"/>
    </source>
</evidence>
<dbReference type="PANTHER" id="PTHR14465">
    <property type="entry name" value="IQ DOMAIN-CONTAINING PROTEIN H"/>
    <property type="match status" value="1"/>
</dbReference>
<dbReference type="InterPro" id="IPR000048">
    <property type="entry name" value="IQ_motif_EF-hand-BS"/>
</dbReference>
<organism evidence="3 4">
    <name type="scientific">Xyrichtys novacula</name>
    <name type="common">Pearly razorfish</name>
    <name type="synonym">Hemipteronotus novacula</name>
    <dbReference type="NCBI Taxonomy" id="13765"/>
    <lineage>
        <taxon>Eukaryota</taxon>
        <taxon>Metazoa</taxon>
        <taxon>Chordata</taxon>
        <taxon>Craniata</taxon>
        <taxon>Vertebrata</taxon>
        <taxon>Euteleostomi</taxon>
        <taxon>Actinopterygii</taxon>
        <taxon>Neopterygii</taxon>
        <taxon>Teleostei</taxon>
        <taxon>Neoteleostei</taxon>
        <taxon>Acanthomorphata</taxon>
        <taxon>Eupercaria</taxon>
        <taxon>Labriformes</taxon>
        <taxon>Labridae</taxon>
        <taxon>Xyrichtys</taxon>
    </lineage>
</organism>
<dbReference type="PANTHER" id="PTHR14465:SF0">
    <property type="entry name" value="IQ DOMAIN-CONTAINING PROTEIN H"/>
    <property type="match status" value="1"/>
</dbReference>
<name>A0AAV1F7A4_XYRNO</name>
<protein>
    <submittedName>
        <fullName evidence="3">IQ motif-containing protein H isoform X2</fullName>
    </submittedName>
</protein>
<dbReference type="SMART" id="SM00015">
    <property type="entry name" value="IQ"/>
    <property type="match status" value="1"/>
</dbReference>
<dbReference type="Pfam" id="PF24923">
    <property type="entry name" value="ATP-grasp_IQCH"/>
    <property type="match status" value="1"/>
</dbReference>
<keyword evidence="4" id="KW-1185">Reference proteome</keyword>
<feature type="domain" description="IQCH-like ATP-grasp" evidence="2">
    <location>
        <begin position="638"/>
        <end position="903"/>
    </location>
</feature>
<sequence>MTEAHKYGDKLGAVLFQVQDDLRKLRCSLVKFTNSEREETLDVQALDSAIQKTETRIRKHVEDYLNIVTKQPLVLPAIEDFPQKTTHIPKWKPAPEKLVPGIADMHPQRKNLPGPSAGERHNQALATRLLLNPTHLNKRALLHQKFQTSLPDIHKRSSNTSKPQRKIIGPAVSHQEIEPKGQKNLKILEEDTKRGPDTGLLCFSIQQKAASLHLRDDSSSNKIALLSPKPRHDKQLKWEAGSGLASKRTGRKCTPLRTPKTPPPSTTSKSLDCTGMIQGTNHLIPESPQNLPVQVPAFISKYPFTIMEGQINPVATDFCLFKQSFSLCWSSVLDALEALEKLLRDYAVPLAKVSGERLVEFAHDWDNSWRKTPPGTRLLLVLENWEEVLGLVMRPGQRYKGEGGTEAAATHIQSCWRRYLARTSYLHHCRRKWAAETITKSWWMHNQMRNVRKALQARRFRQLENYRSRAQHLAANWKHIQSSKRTIIHIPSLGFSQSRRQNLKRFNTVQDTQLCRLCDTRDENVEIIYVCQKHLGEDILHYYTSLLKCEHVSDGTDTRTTQDPYCSRRFVILTPEAVDYFATHNMCLSSLLKYSPRTLKRIRNLIQGKQAYIVGGVAHVDDLAVADELGVPILASEPAVAQLYNTKSGGRRIFEGAKVDLPPGQGDIYSLNQLHETLAELMTQNIDVQRWLLKIDSEHGGRGTAYCDTCHLSCYKWALQKYRCYDPEKWKTAWIQESVLLRYLDEIPEWLARYAQPVKTSCYPTWVSFLKTFLRQGGVVEAYPPSESVTCLTVDLLLEPGGEVTMLSCGDQLHGSCQLESLGSTVPQTSVPPDILNSICISVGQACLQRRIVGHISLDLATFVDPNTMEQKVWAIDLDLTYSNQLAMTQMLLMMTGGSLNCRTGCLEVPMPIRETCCEHETTAKPPAGSCYAVFVSHLFHSNLSMLYHHVFLKICKAHGIGFNMKKKQGTVFALYDSTDRSVMGMMTVSEDLQGALMTFAQNLSVIHQEISAPKMQGETNFKGLIKEIEKVLQLTGKNKMEAVEDKTAA</sequence>
<dbReference type="PROSITE" id="PS50096">
    <property type="entry name" value="IQ"/>
    <property type="match status" value="1"/>
</dbReference>
<accession>A0AAV1F7A4</accession>
<feature type="region of interest" description="Disordered" evidence="1">
    <location>
        <begin position="241"/>
        <end position="270"/>
    </location>
</feature>
<evidence type="ECO:0000259" key="2">
    <source>
        <dbReference type="Pfam" id="PF24923"/>
    </source>
</evidence>
<dbReference type="AlphaFoldDB" id="A0AAV1F7A4"/>
<reference evidence="3" key="1">
    <citation type="submission" date="2023-08" db="EMBL/GenBank/DDBJ databases">
        <authorList>
            <person name="Alioto T."/>
            <person name="Alioto T."/>
            <person name="Gomez Garrido J."/>
        </authorList>
    </citation>
    <scope>NUCLEOTIDE SEQUENCE</scope>
</reference>
<dbReference type="InterPro" id="IPR038752">
    <property type="entry name" value="IQCH"/>
</dbReference>
<dbReference type="InterPro" id="IPR056855">
    <property type="entry name" value="ATP-grasp_IQCH"/>
</dbReference>
<evidence type="ECO:0000313" key="3">
    <source>
        <dbReference type="EMBL" id="CAJ1056604.1"/>
    </source>
</evidence>
<proteinExistence type="predicted"/>
<dbReference type="EMBL" id="OY660868">
    <property type="protein sequence ID" value="CAJ1056604.1"/>
    <property type="molecule type" value="Genomic_DNA"/>
</dbReference>
<evidence type="ECO:0000256" key="1">
    <source>
        <dbReference type="SAM" id="MobiDB-lite"/>
    </source>
</evidence>